<dbReference type="Gene3D" id="3.10.450.50">
    <property type="match status" value="1"/>
</dbReference>
<evidence type="ECO:0000313" key="2">
    <source>
        <dbReference type="EMBL" id="RDC66234.1"/>
    </source>
</evidence>
<dbReference type="EMBL" id="QASA01000001">
    <property type="protein sequence ID" value="RDC66234.1"/>
    <property type="molecule type" value="Genomic_DNA"/>
</dbReference>
<keyword evidence="3" id="KW-1185">Reference proteome</keyword>
<sequence>MKDKMEIKEIIEIENKLLQGIQTSDLALLDKLLHNDLLFIAPNGQVVTKEMDLASHQAGEMEVEQLTAEFEDIKIIGDNAIVVVVYDTKGKMLGNPILGQFRYIRVWKKFSDGLKVIGGSCFKV</sequence>
<feature type="domain" description="DUF4440" evidence="1">
    <location>
        <begin position="10"/>
        <end position="113"/>
    </location>
</feature>
<proteinExistence type="predicted"/>
<accession>A0A369QNA8</accession>
<dbReference type="SUPFAM" id="SSF54427">
    <property type="entry name" value="NTF2-like"/>
    <property type="match status" value="1"/>
</dbReference>
<organism evidence="2 3">
    <name type="scientific">Adhaeribacter pallidiroseus</name>
    <dbReference type="NCBI Taxonomy" id="2072847"/>
    <lineage>
        <taxon>Bacteria</taxon>
        <taxon>Pseudomonadati</taxon>
        <taxon>Bacteroidota</taxon>
        <taxon>Cytophagia</taxon>
        <taxon>Cytophagales</taxon>
        <taxon>Hymenobacteraceae</taxon>
        <taxon>Adhaeribacter</taxon>
    </lineage>
</organism>
<dbReference type="AlphaFoldDB" id="A0A369QNA8"/>
<dbReference type="Pfam" id="PF14534">
    <property type="entry name" value="DUF4440"/>
    <property type="match status" value="1"/>
</dbReference>
<protein>
    <recommendedName>
        <fullName evidence="1">DUF4440 domain-containing protein</fullName>
    </recommendedName>
</protein>
<evidence type="ECO:0000313" key="3">
    <source>
        <dbReference type="Proteomes" id="UP000253919"/>
    </source>
</evidence>
<evidence type="ECO:0000259" key="1">
    <source>
        <dbReference type="Pfam" id="PF14534"/>
    </source>
</evidence>
<dbReference type="Proteomes" id="UP000253919">
    <property type="component" value="Unassembled WGS sequence"/>
</dbReference>
<dbReference type="RefSeq" id="WP_115375126.1">
    <property type="nucleotide sequence ID" value="NZ_QASA01000001.1"/>
</dbReference>
<name>A0A369QNA8_9BACT</name>
<dbReference type="InterPro" id="IPR032710">
    <property type="entry name" value="NTF2-like_dom_sf"/>
</dbReference>
<dbReference type="OrthoDB" id="997066at2"/>
<reference evidence="2 3" key="1">
    <citation type="submission" date="2018-04" db="EMBL/GenBank/DDBJ databases">
        <title>Adhaeribacter sp. HMF7616 genome sequencing and assembly.</title>
        <authorList>
            <person name="Kang H."/>
            <person name="Kang J."/>
            <person name="Cha I."/>
            <person name="Kim H."/>
            <person name="Joh K."/>
        </authorList>
    </citation>
    <scope>NUCLEOTIDE SEQUENCE [LARGE SCALE GENOMIC DNA]</scope>
    <source>
        <strain evidence="2 3">HMF7616</strain>
    </source>
</reference>
<dbReference type="InterPro" id="IPR027843">
    <property type="entry name" value="DUF4440"/>
</dbReference>
<comment type="caution">
    <text evidence="2">The sequence shown here is derived from an EMBL/GenBank/DDBJ whole genome shotgun (WGS) entry which is preliminary data.</text>
</comment>
<gene>
    <name evidence="2" type="ORF">AHMF7616_04865</name>
</gene>